<accession>A0A9X9Q3Q8</accession>
<protein>
    <submittedName>
        <fullName evidence="1">Uncharacterized protein</fullName>
    </submittedName>
</protein>
<dbReference type="Proteomes" id="UP000269945">
    <property type="component" value="Unassembled WGS sequence"/>
</dbReference>
<organism evidence="1 2">
    <name type="scientific">Gulo gulo</name>
    <name type="common">Wolverine</name>
    <name type="synonym">Gluton</name>
    <dbReference type="NCBI Taxonomy" id="48420"/>
    <lineage>
        <taxon>Eukaryota</taxon>
        <taxon>Metazoa</taxon>
        <taxon>Chordata</taxon>
        <taxon>Craniata</taxon>
        <taxon>Vertebrata</taxon>
        <taxon>Euteleostomi</taxon>
        <taxon>Mammalia</taxon>
        <taxon>Eutheria</taxon>
        <taxon>Laurasiatheria</taxon>
        <taxon>Carnivora</taxon>
        <taxon>Caniformia</taxon>
        <taxon>Musteloidea</taxon>
        <taxon>Mustelidae</taxon>
        <taxon>Guloninae</taxon>
        <taxon>Gulo</taxon>
    </lineage>
</organism>
<gene>
    <name evidence="1" type="ORF">BN2614_LOCUS1</name>
</gene>
<evidence type="ECO:0000313" key="1">
    <source>
        <dbReference type="EMBL" id="VCX04125.1"/>
    </source>
</evidence>
<keyword evidence="2" id="KW-1185">Reference proteome</keyword>
<dbReference type="EMBL" id="CYRY02029355">
    <property type="protein sequence ID" value="VCX04125.1"/>
    <property type="molecule type" value="Genomic_DNA"/>
</dbReference>
<reference evidence="1 2" key="1">
    <citation type="submission" date="2018-10" db="EMBL/GenBank/DDBJ databases">
        <authorList>
            <person name="Ekblom R."/>
            <person name="Jareborg N."/>
        </authorList>
    </citation>
    <scope>NUCLEOTIDE SEQUENCE [LARGE SCALE GENOMIC DNA]</scope>
    <source>
        <tissue evidence="1">Muscle</tissue>
    </source>
</reference>
<proteinExistence type="predicted"/>
<name>A0A9X9Q3Q8_GULGU</name>
<evidence type="ECO:0000313" key="2">
    <source>
        <dbReference type="Proteomes" id="UP000269945"/>
    </source>
</evidence>
<dbReference type="AlphaFoldDB" id="A0A9X9Q3Q8"/>
<comment type="caution">
    <text evidence="1">The sequence shown here is derived from an EMBL/GenBank/DDBJ whole genome shotgun (WGS) entry which is preliminary data.</text>
</comment>
<sequence length="42" mass="4654">MSGVKPCTPQKPRLFWRRTGTRSFGTCGPLVLPAQTPFSVTF</sequence>